<organism evidence="2 3">
    <name type="scientific">Symbiodinium natans</name>
    <dbReference type="NCBI Taxonomy" id="878477"/>
    <lineage>
        <taxon>Eukaryota</taxon>
        <taxon>Sar</taxon>
        <taxon>Alveolata</taxon>
        <taxon>Dinophyceae</taxon>
        <taxon>Suessiales</taxon>
        <taxon>Symbiodiniaceae</taxon>
        <taxon>Symbiodinium</taxon>
    </lineage>
</organism>
<comment type="caution">
    <text evidence="2">The sequence shown here is derived from an EMBL/GenBank/DDBJ whole genome shotgun (WGS) entry which is preliminary data.</text>
</comment>
<feature type="region of interest" description="Disordered" evidence="1">
    <location>
        <begin position="1"/>
        <end position="57"/>
    </location>
</feature>
<dbReference type="OrthoDB" id="424075at2759"/>
<dbReference type="AlphaFoldDB" id="A0A812TD74"/>
<feature type="region of interest" description="Disordered" evidence="1">
    <location>
        <begin position="134"/>
        <end position="157"/>
    </location>
</feature>
<protein>
    <submittedName>
        <fullName evidence="2">TIC32 protein</fullName>
    </submittedName>
</protein>
<reference evidence="2" key="1">
    <citation type="submission" date="2021-02" db="EMBL/GenBank/DDBJ databases">
        <authorList>
            <person name="Dougan E. K."/>
            <person name="Rhodes N."/>
            <person name="Thang M."/>
            <person name="Chan C."/>
        </authorList>
    </citation>
    <scope>NUCLEOTIDE SEQUENCE</scope>
</reference>
<gene>
    <name evidence="2" type="primary">TIC32</name>
    <name evidence="2" type="ORF">SNAT2548_LOCUS29463</name>
</gene>
<keyword evidence="3" id="KW-1185">Reference proteome</keyword>
<name>A0A812TD74_9DINO</name>
<evidence type="ECO:0000313" key="3">
    <source>
        <dbReference type="Proteomes" id="UP000604046"/>
    </source>
</evidence>
<feature type="compositionally biased region" description="Basic and acidic residues" evidence="1">
    <location>
        <begin position="142"/>
        <end position="151"/>
    </location>
</feature>
<dbReference type="Proteomes" id="UP000604046">
    <property type="component" value="Unassembled WGS sequence"/>
</dbReference>
<feature type="compositionally biased region" description="Low complexity" evidence="1">
    <location>
        <begin position="22"/>
        <end position="51"/>
    </location>
</feature>
<proteinExistence type="predicted"/>
<evidence type="ECO:0000256" key="1">
    <source>
        <dbReference type="SAM" id="MobiDB-lite"/>
    </source>
</evidence>
<evidence type="ECO:0000313" key="2">
    <source>
        <dbReference type="EMBL" id="CAE7526312.1"/>
    </source>
</evidence>
<accession>A0A812TD74</accession>
<feature type="region of interest" description="Disordered" evidence="1">
    <location>
        <begin position="566"/>
        <end position="586"/>
    </location>
</feature>
<sequence length="644" mass="71956">MSPPLPCLSVPKALNVPGSKASSRNPSLRPGSRPGSRAGSRAGSRRGSAQPSKDKEARAFEAALQVFQNLPCSIDDDAPPEHVIIQDFFDDNGVGFVDTPNNWALLAALGRPLSRSERSDQKHGSLSTRQQLMNSQAALESARNRAHDQRKASLQTQKTVNMRAVDIQSLRHFHLFFLPLGYVPSSPVFKHHLNIPYIEDMRVEEQTDASDLENQNLTTKGPGSAMTNEQRAMLFTVFRKSIKKVIAKGAKAALMNRWTWFRFLIHCDLIGPDDSWDHFTAEQMKVPWMLAGKIFKLFQEANSSPPALSFGSWANALQAVLRSRGMYSKGPEIVEAIFKTFLPRAQEQLGITDDDARKQMASTMAGERKKSMGAGAFGSHSGQRAMSRAMSRNMSRSASRALSFFSGAGSTVGDEMDDEGEPEGTKLPLSWQMNLAEQQICEPECLQLLHEYKALLEALFQHYTSETSFSEESEVLMDQDRFQRFLRDLNFLPDFVQIFALARHVEACEARYGQESLSFNGFVEILCRLCFCHLNIYGNNLQQLAPSKHKMLWVLAMLEARLPPELGGRTDEAEGSDPFADPSPRGPDSLWHRRNESFDVSSCPQEDLVFFKTMGATKSDGKLGGFQRLLSYDVEDQAARGFRR</sequence>
<dbReference type="EMBL" id="CAJNDS010002561">
    <property type="protein sequence ID" value="CAE7526312.1"/>
    <property type="molecule type" value="Genomic_DNA"/>
</dbReference>